<keyword evidence="2" id="KW-0378">Hydrolase</keyword>
<evidence type="ECO:0000256" key="3">
    <source>
        <dbReference type="ARBA" id="ARBA00022806"/>
    </source>
</evidence>
<evidence type="ECO:0000259" key="7">
    <source>
        <dbReference type="Pfam" id="PF08378"/>
    </source>
</evidence>
<dbReference type="Pfam" id="PF08378">
    <property type="entry name" value="NERD"/>
    <property type="match status" value="1"/>
</dbReference>
<evidence type="ECO:0000313" key="9">
    <source>
        <dbReference type="Proteomes" id="UP000661696"/>
    </source>
</evidence>
<evidence type="ECO:0000256" key="5">
    <source>
        <dbReference type="ARBA" id="ARBA00034923"/>
    </source>
</evidence>
<dbReference type="InterPro" id="IPR014016">
    <property type="entry name" value="UvrD-like_ATP-bd"/>
</dbReference>
<organism evidence="8 9">
    <name type="scientific">Chryseobacterium endalhagicum</name>
    <dbReference type="NCBI Taxonomy" id="2797638"/>
    <lineage>
        <taxon>Bacteria</taxon>
        <taxon>Pseudomonadati</taxon>
        <taxon>Bacteroidota</taxon>
        <taxon>Flavobacteriia</taxon>
        <taxon>Flavobacteriales</taxon>
        <taxon>Weeksellaceae</taxon>
        <taxon>Chryseobacterium group</taxon>
        <taxon>Chryseobacterium</taxon>
    </lineage>
</organism>
<dbReference type="Proteomes" id="UP000661696">
    <property type="component" value="Unassembled WGS sequence"/>
</dbReference>
<dbReference type="PANTHER" id="PTHR11070">
    <property type="entry name" value="UVRD / RECB / PCRA DNA HELICASE FAMILY MEMBER"/>
    <property type="match status" value="1"/>
</dbReference>
<evidence type="ECO:0000256" key="2">
    <source>
        <dbReference type="ARBA" id="ARBA00022801"/>
    </source>
</evidence>
<keyword evidence="4" id="KW-0067">ATP-binding</keyword>
<dbReference type="PANTHER" id="PTHR11070:SF2">
    <property type="entry name" value="ATP-DEPENDENT DNA HELICASE SRS2"/>
    <property type="match status" value="1"/>
</dbReference>
<dbReference type="Gene3D" id="3.40.50.300">
    <property type="entry name" value="P-loop containing nucleotide triphosphate hydrolases"/>
    <property type="match status" value="2"/>
</dbReference>
<dbReference type="RefSeq" id="WP_202094421.1">
    <property type="nucleotide sequence ID" value="NZ_JAELVM010000004.1"/>
</dbReference>
<dbReference type="Pfam" id="PF00580">
    <property type="entry name" value="UvrD-helicase"/>
    <property type="match status" value="1"/>
</dbReference>
<gene>
    <name evidence="8" type="ORF">JET18_20740</name>
</gene>
<feature type="domain" description="NERD" evidence="7">
    <location>
        <begin position="51"/>
        <end position="149"/>
    </location>
</feature>
<accession>A0ABS1QKX7</accession>
<dbReference type="SUPFAM" id="SSF52540">
    <property type="entry name" value="P-loop containing nucleoside triphosphate hydrolases"/>
    <property type="match status" value="1"/>
</dbReference>
<name>A0ABS1QKX7_9FLAO</name>
<evidence type="ECO:0000259" key="6">
    <source>
        <dbReference type="Pfam" id="PF00580"/>
    </source>
</evidence>
<keyword evidence="3" id="KW-0347">Helicase</keyword>
<dbReference type="InterPro" id="IPR011528">
    <property type="entry name" value="NERD"/>
</dbReference>
<dbReference type="InterPro" id="IPR027417">
    <property type="entry name" value="P-loop_NTPase"/>
</dbReference>
<sequence>MAFSRIIPGWEVLNNFKQPLTLGEKYIINYLDINLPKDELHDSNSDLISYNGWLIFVQPYLNGNRPDIILFHPHKGVQIIEVKDWNLKNYSSQKINGNKVQFYVHDIRGEYPIKSPLLQAKFYRTKLIGELVPQIGEYLDKIEQVLVCYSVYFHNATTEEAKSFIKSSESIYKYHPVFGFDSLKENKLSEIIPELRYKYSKWDKSFNKEVLFWLIPPFHSLEQTIRIDLTPEQKVASNPQKGHHRVRGIAGSGKTLVMAYRAGKLASEGKRVLILTFNITLWHYIRDMIQRSPFEFSWSQITFDHFHGFCKTYLNNLGVSLPQHSKNLQEYFKTTIPSIVNNYIHQISEQDKYDAILIDEGQDYFMEWYLMLCNFLTHNDEILVLCDKRQNIYSRNMEWLDRRKTEVKKFGDWYELKNNLRLPVKIFELTNKFSETFNLNQDVKLNNKYNTGQLNFEEEHFLWWNIEPMKWMDKIFEAFDLIKHKADYKHNSDIAILLPDSLLGYQCVEYFYSRKNLYVNHVFEKENEKKLHTHKRAFWMGDGKLKLSTIHSFKGWEVKNVILYINRNDIVADEVLDKIVYTAMTRTKQNLVVINSHERYFDFSKNVLNNWD</sequence>
<keyword evidence="1" id="KW-0547">Nucleotide-binding</keyword>
<evidence type="ECO:0000256" key="4">
    <source>
        <dbReference type="ARBA" id="ARBA00022840"/>
    </source>
</evidence>
<dbReference type="EMBL" id="JAELVM010000004">
    <property type="protein sequence ID" value="MBL1223281.1"/>
    <property type="molecule type" value="Genomic_DNA"/>
</dbReference>
<protein>
    <recommendedName>
        <fullName evidence="5">DNA 3'-5' helicase II</fullName>
    </recommendedName>
</protein>
<proteinExistence type="predicted"/>
<reference evidence="8 9" key="1">
    <citation type="submission" date="2020-12" db="EMBL/GenBank/DDBJ databases">
        <title>Chryseobacterium endoalhailicus sp. nov., isolated from seed of leguminous plant.</title>
        <authorList>
            <person name="Zhang X."/>
        </authorList>
    </citation>
    <scope>NUCLEOTIDE SEQUENCE [LARGE SCALE GENOMIC DNA]</scope>
    <source>
        <strain evidence="8 9">L7</strain>
    </source>
</reference>
<evidence type="ECO:0000313" key="8">
    <source>
        <dbReference type="EMBL" id="MBL1223281.1"/>
    </source>
</evidence>
<feature type="domain" description="UvrD-like helicase ATP-binding" evidence="6">
    <location>
        <begin position="229"/>
        <end position="341"/>
    </location>
</feature>
<dbReference type="InterPro" id="IPR000212">
    <property type="entry name" value="DNA_helicase_UvrD/REP"/>
</dbReference>
<evidence type="ECO:0000256" key="1">
    <source>
        <dbReference type="ARBA" id="ARBA00022741"/>
    </source>
</evidence>
<keyword evidence="9" id="KW-1185">Reference proteome</keyword>
<comment type="caution">
    <text evidence="8">The sequence shown here is derived from an EMBL/GenBank/DDBJ whole genome shotgun (WGS) entry which is preliminary data.</text>
</comment>